<evidence type="ECO:0000313" key="1">
    <source>
        <dbReference type="EMBL" id="GDY77941.1"/>
    </source>
</evidence>
<dbReference type="AlphaFoldDB" id="A0A4D4N0E8"/>
<dbReference type="EMBL" id="BJHY01000001">
    <property type="protein sequence ID" value="GDY77941.1"/>
    <property type="molecule type" value="Genomic_DNA"/>
</dbReference>
<organism evidence="1 2">
    <name type="scientific">Streptomyces avermitilis</name>
    <dbReference type="NCBI Taxonomy" id="33903"/>
    <lineage>
        <taxon>Bacteria</taxon>
        <taxon>Bacillati</taxon>
        <taxon>Actinomycetota</taxon>
        <taxon>Actinomycetes</taxon>
        <taxon>Kitasatosporales</taxon>
        <taxon>Streptomycetaceae</taxon>
        <taxon>Streptomyces</taxon>
    </lineage>
</organism>
<accession>A0A4D4N0E8</accession>
<sequence>MKGEPLAAIAAVQAAVRARPPPSGEHATTRLTGSVGAPWAWAGPAAQAVSSSGAATATAAAAAVRCAVIRESPRPVGERVPEEYGDAMPCVQSTASGTRKLRVQGVAARDTGPRDSVCAGRPLAYAHAN</sequence>
<comment type="caution">
    <text evidence="1">The sequence shown here is derived from an EMBL/GenBank/DDBJ whole genome shotgun (WGS) entry which is preliminary data.</text>
</comment>
<gene>
    <name evidence="1" type="ORF">SAV31267_074260</name>
</gene>
<name>A0A4D4N0E8_STRAX</name>
<reference evidence="1 2" key="1">
    <citation type="submission" date="2019-04" db="EMBL/GenBank/DDBJ databases">
        <title>Draft genome sequences of Streptomyces avermitilis ATCC 31267.</title>
        <authorList>
            <person name="Komaki H."/>
            <person name="Tamura T."/>
            <person name="Hosoyama A."/>
        </authorList>
    </citation>
    <scope>NUCLEOTIDE SEQUENCE [LARGE SCALE GENOMIC DNA]</scope>
    <source>
        <strain evidence="1 2">ATCC 31267</strain>
    </source>
</reference>
<evidence type="ECO:0000313" key="2">
    <source>
        <dbReference type="Proteomes" id="UP000299211"/>
    </source>
</evidence>
<proteinExistence type="predicted"/>
<protein>
    <submittedName>
        <fullName evidence="1">Uncharacterized protein</fullName>
    </submittedName>
</protein>
<dbReference type="Proteomes" id="UP000299211">
    <property type="component" value="Unassembled WGS sequence"/>
</dbReference>